<protein>
    <submittedName>
        <fullName evidence="6">NAD-glutamate dehydrogenase</fullName>
    </submittedName>
</protein>
<evidence type="ECO:0000259" key="2">
    <source>
        <dbReference type="Pfam" id="PF05088"/>
    </source>
</evidence>
<evidence type="ECO:0000313" key="6">
    <source>
        <dbReference type="EMBL" id="AEI15207.1"/>
    </source>
</evidence>
<dbReference type="Pfam" id="PF21073">
    <property type="entry name" value="GDH_HM1"/>
    <property type="match status" value="1"/>
</dbReference>
<dbReference type="InterPro" id="IPR046346">
    <property type="entry name" value="Aminoacid_DH-like_N_sf"/>
</dbReference>
<dbReference type="InterPro" id="IPR049059">
    <property type="entry name" value="NAD_Glu_DH_HM1"/>
</dbReference>
<keyword evidence="7" id="KW-1185">Reference proteome</keyword>
<dbReference type="Pfam" id="PF21074">
    <property type="entry name" value="GDH_C"/>
    <property type="match status" value="1"/>
</dbReference>
<dbReference type="EMBL" id="CP002858">
    <property type="protein sequence ID" value="AEI15207.1"/>
    <property type="molecule type" value="Genomic_DNA"/>
</dbReference>
<dbReference type="InterPro" id="IPR048381">
    <property type="entry name" value="GDH_C"/>
</dbReference>
<feature type="domain" description="NAD-glutamate dehydrogenase ACT3" evidence="5">
    <location>
        <begin position="546"/>
        <end position="598"/>
    </location>
</feature>
<dbReference type="PANTHER" id="PTHR43403">
    <property type="entry name" value="NAD-SPECIFIC GLUTAMATE DEHYDROGENASE"/>
    <property type="match status" value="1"/>
</dbReference>
<dbReference type="HOGENOM" id="CLU_003404_1_1_0"/>
<feature type="domain" description="NAD-glutamate dehydrogenase catalytic" evidence="2">
    <location>
        <begin position="706"/>
        <end position="1195"/>
    </location>
</feature>
<dbReference type="GO" id="GO:0004352">
    <property type="term" value="F:glutamate dehydrogenase (NAD+) activity"/>
    <property type="evidence" value="ECO:0007669"/>
    <property type="project" value="InterPro"/>
</dbReference>
<dbReference type="InterPro" id="IPR024727">
    <property type="entry name" value="NAD_Glu_DH_N_ACT1"/>
</dbReference>
<dbReference type="InterPro" id="IPR049064">
    <property type="entry name" value="NAD_Glu_DH_ACT3"/>
</dbReference>
<dbReference type="PIRSF" id="PIRSF036761">
    <property type="entry name" value="GDH_Mll4104"/>
    <property type="match status" value="1"/>
</dbReference>
<accession>F8E8T4</accession>
<dbReference type="Pfam" id="PF21077">
    <property type="entry name" value="GDH_ACT3"/>
    <property type="match status" value="1"/>
</dbReference>
<reference evidence="7" key="2">
    <citation type="submission" date="2011-06" db="EMBL/GenBank/DDBJ databases">
        <title>The complete genome of Flexistipes sinusarabici DSM 4947.</title>
        <authorList>
            <person name="Lucas S."/>
            <person name="Han J."/>
            <person name="Lapidus A."/>
            <person name="Bruce D."/>
            <person name="Goodwin L."/>
            <person name="Pitluck S."/>
            <person name="Peters L."/>
            <person name="Kyrpides N."/>
            <person name="Mavromatis K."/>
            <person name="Ivanova N."/>
            <person name="Mikhailova N."/>
            <person name="Chertkov O."/>
            <person name="Detter J.C."/>
            <person name="Tapia R."/>
            <person name="Han C."/>
            <person name="Land M."/>
            <person name="Hauser L."/>
            <person name="Markowitz V."/>
            <person name="Cheng J.-F."/>
            <person name="Hugenholtz P."/>
            <person name="Woyke T."/>
            <person name="Wu D."/>
            <person name="Spring S."/>
            <person name="Schroeder M."/>
            <person name="Brambilla E."/>
            <person name="Klenk H.-P."/>
            <person name="Eisen J.A."/>
        </authorList>
    </citation>
    <scope>NUCLEOTIDE SEQUENCE [LARGE SCALE GENOMIC DNA]</scope>
    <source>
        <strain evidence="7">DSM 4947 / MAS 10</strain>
    </source>
</reference>
<feature type="domain" description="NAD-specific glutamate dehydrogenase C-terminal" evidence="3">
    <location>
        <begin position="1234"/>
        <end position="1510"/>
    </location>
</feature>
<dbReference type="KEGG" id="fsi:Flexsi_1557"/>
<evidence type="ECO:0000259" key="4">
    <source>
        <dbReference type="Pfam" id="PF21075"/>
    </source>
</evidence>
<name>F8E8T4_FLESM</name>
<dbReference type="Pfam" id="PF21075">
    <property type="entry name" value="GDH_ACT1"/>
    <property type="match status" value="1"/>
</dbReference>
<feature type="domain" description="NAD-glutamate dehydrogenase N-terminal ACT1" evidence="4">
    <location>
        <begin position="46"/>
        <end position="179"/>
    </location>
</feature>
<evidence type="ECO:0000259" key="3">
    <source>
        <dbReference type="Pfam" id="PF21074"/>
    </source>
</evidence>
<dbReference type="SUPFAM" id="SSF51735">
    <property type="entry name" value="NAD(P)-binding Rossmann-fold domains"/>
    <property type="match status" value="1"/>
</dbReference>
<dbReference type="InterPro" id="IPR007780">
    <property type="entry name" value="NAD_Glu_DH_bac"/>
</dbReference>
<dbReference type="InterPro" id="IPR036291">
    <property type="entry name" value="NAD(P)-bd_dom_sf"/>
</dbReference>
<dbReference type="Proteomes" id="UP000006621">
    <property type="component" value="Chromosome"/>
</dbReference>
<dbReference type="eggNOG" id="COG2902">
    <property type="taxonomic scope" value="Bacteria"/>
</dbReference>
<sequence>MFNISFLTGSEIKERKNIETVKKRHNEVFGKFRQTNPPFYFFTEIFIMQLPLNFLEILTDTDLLEFLKFLFEDFNERKKKKYRMNYTTPFNSSFFIGNFSLITLSTDDRPFLVDSIREYFFEANISQQFILHPIFSVKRNNKGDITDIKDADIGTKNESYVVVFLENVEEPEFKKIRSEIKKIYNEVILAVDDFPSMSNLLKNLSESYKNITPEVSEFIDWLMNENFILQGVRILKNVNLQTGDYSMEQFGVYKLNRTLSLIPSIIKAIQSNRLKYINNYPIVVDKAIHESKVKKRIKYDRVMITDFNENSCTVITLIGVFSKEAINTPPYKISILRKTIAEVFNYFKFVQGSHDFKWIRDIINYYPKTEIFNFDRDTLIDILETILSLQGKNQIRLYWKDFRPLKNFYILLAIPSEKFSNELIRELSGNFAEILRANLLDLTTRSDEHGYHLIHFHFYLKDLNTLDKLKDSDLKEMVQGILKDWDDELYELLSIRYSGLKTDQIYHSFVNSFSENYKTRLSPREGAFDISYLIKFKGLRSAIYHENDKIVLKIYSEEKILLTDIMPVINNIGLKVHEEEIYTLSTKGKSYYISNIYLAEIDNNKKFADIYGDKLSEILTAAMTEKVENDRLNKLLVLAELSYKEIDVLRGLRNYVEQINYTFSRQSINETLINNPKIAKLLFQLFDEKFNPSCSKRDTEALEKKLLEEIDKVSSVLGDSILRHLLKTINAASRTNYYQTPVRNYISFKIRSSTLDILPEPKPMFEIYVHGPHMEGVHLRGGKVARGGLRFSDRFDDFRTEIMGLLKTQMVKNTIIVPVGSKGGFIVKKRFQDIDKDRAFVVEQYKNFIRGLLDLTDNYAGKKIIQPENTVIYDDKDPYLVVAADKGTATFSDVANSVSKEYNFWLGDAFASGGSEGYDHKKVGITARGAWECVKRHFRELDKNISKEDFTVVGIGDMSGDVFGNGMLLSRKIKLLGAFNHIHIFVDPDPDPETSFLERQRLFKLPKSTWKDYNHDIISEGGGVFDRSAKKIEISPQMKEIFGIVKDTLTGEELIQYILKAPAELLWSGGIGTYIKDASETHEDVGDKANDNVRVDAQEIHARVIGEGANLGLTQKARISLAKSGVLINTDAIDNSGGVDMSDHEVNLKILLDILLKKKVLKSRKERNSLIHKLTEEVTGLVLKDNYEQSETISCDILRNKDNSIPFETTAKYLKETGLLNFKIEHIDFIKENRNITRPELTVLLSYVKILLFDEIVDDVKLDDELMVNLYKSYFPKTILGKYGDHIFDHRLKNQITATMIVNKAVNQAGTTIFPMIHSNTGADYKKLLKRYIFADKLMQAENIRTKIRNLDYKIPSQTQYYMLIELEKTLKVALEWLINDKNFDMIQEHKTLFDKIKVTVPKNLTGHLKNNFNRINDKLVSEKCTKSIAKTICEIRYTKPAFDIFEICINNELDYKETIKNYFIIDDKLALHKITGGIKHIPLKTSWDSINRENLLKRTKNLQKHLAKKSTINSLSWFKNLMKQESVFFMNYEKFLSSIEKDEIKSLVPFNVIIDSMFDIINKY</sequence>
<dbReference type="PANTHER" id="PTHR43403:SF1">
    <property type="entry name" value="NAD-SPECIFIC GLUTAMATE DEHYDROGENASE"/>
    <property type="match status" value="1"/>
</dbReference>
<dbReference type="RefSeq" id="WP_013886687.1">
    <property type="nucleotide sequence ID" value="NC_015672.1"/>
</dbReference>
<dbReference type="Pfam" id="PF21078">
    <property type="entry name" value="GDH_HM3"/>
    <property type="match status" value="1"/>
</dbReference>
<dbReference type="GO" id="GO:0006538">
    <property type="term" value="P:L-glutamate catabolic process"/>
    <property type="evidence" value="ECO:0007669"/>
    <property type="project" value="InterPro"/>
</dbReference>
<organism evidence="6 7">
    <name type="scientific">Flexistipes sinusarabici (strain ATCC 49648 / DSM 4947 / MAS 10)</name>
    <dbReference type="NCBI Taxonomy" id="717231"/>
    <lineage>
        <taxon>Bacteria</taxon>
        <taxon>Pseudomonadati</taxon>
        <taxon>Deferribacterota</taxon>
        <taxon>Deferribacteres</taxon>
        <taxon>Deferribacterales</taxon>
        <taxon>Flexistipitaceae</taxon>
        <taxon>Flexistipes</taxon>
    </lineage>
</organism>
<dbReference type="InterPro" id="IPR049056">
    <property type="entry name" value="NAD_Glu_DH_HM3"/>
</dbReference>
<dbReference type="OrthoDB" id="9758052at2"/>
<reference evidence="6 7" key="1">
    <citation type="journal article" date="2011" name="Stand. Genomic Sci.">
        <title>Genome sequence of the moderately thermophilic halophile Flexistipes sinusarabici strain (MAS10).</title>
        <authorList>
            <person name="Lapidus A."/>
            <person name="Chertkov O."/>
            <person name="Nolan M."/>
            <person name="Lucas S."/>
            <person name="Hammon N."/>
            <person name="Deshpande S."/>
            <person name="Cheng J.F."/>
            <person name="Tapia R."/>
            <person name="Han C."/>
            <person name="Goodwin L."/>
            <person name="Pitluck S."/>
            <person name="Liolios K."/>
            <person name="Pagani I."/>
            <person name="Ivanova N."/>
            <person name="Huntemann M."/>
            <person name="Mavromatis K."/>
            <person name="Mikhailova N."/>
            <person name="Pati A."/>
            <person name="Chen A."/>
            <person name="Palaniappan K."/>
            <person name="Land M."/>
            <person name="Hauser L."/>
            <person name="Brambilla E.M."/>
            <person name="Rohde M."/>
            <person name="Abt B."/>
            <person name="Spring S."/>
            <person name="Goker M."/>
            <person name="Bristow J."/>
            <person name="Eisen J.A."/>
            <person name="Markowitz V."/>
            <person name="Hugenholtz P."/>
            <person name="Kyrpides N.C."/>
            <person name="Klenk H.P."/>
            <person name="Woyke T."/>
        </authorList>
    </citation>
    <scope>NUCLEOTIDE SEQUENCE [LARGE SCALE GENOMIC DNA]</scope>
    <source>
        <strain evidence="7">DSM 4947 / MAS 10</strain>
    </source>
</reference>
<evidence type="ECO:0000256" key="1">
    <source>
        <dbReference type="ARBA" id="ARBA00023002"/>
    </source>
</evidence>
<dbReference type="GO" id="GO:0004069">
    <property type="term" value="F:L-aspartate:2-oxoglutarate aminotransferase activity"/>
    <property type="evidence" value="ECO:0007669"/>
    <property type="project" value="InterPro"/>
</dbReference>
<dbReference type="SUPFAM" id="SSF53223">
    <property type="entry name" value="Aminoacid dehydrogenase-like, N-terminal domain"/>
    <property type="match status" value="1"/>
</dbReference>
<keyword evidence="1" id="KW-0560">Oxidoreductase</keyword>
<dbReference type="InterPro" id="IPR028971">
    <property type="entry name" value="NAD-GDH_cat"/>
</dbReference>
<gene>
    <name evidence="6" type="ordered locus">Flexsi_1557</name>
</gene>
<evidence type="ECO:0000259" key="5">
    <source>
        <dbReference type="Pfam" id="PF21077"/>
    </source>
</evidence>
<evidence type="ECO:0000313" key="7">
    <source>
        <dbReference type="Proteomes" id="UP000006621"/>
    </source>
</evidence>
<proteinExistence type="predicted"/>
<dbReference type="STRING" id="717231.Flexsi_1557"/>
<dbReference type="Pfam" id="PF05088">
    <property type="entry name" value="Bac_GDH_CD"/>
    <property type="match status" value="1"/>
</dbReference>
<dbReference type="Gene3D" id="3.40.50.720">
    <property type="entry name" value="NAD(P)-binding Rossmann-like Domain"/>
    <property type="match status" value="1"/>
</dbReference>